<feature type="transmembrane region" description="Helical" evidence="5">
    <location>
        <begin position="189"/>
        <end position="206"/>
    </location>
</feature>
<keyword evidence="4" id="KW-0572">Peptidoglycan-anchor</keyword>
<keyword evidence="3" id="KW-0732">Signal</keyword>
<keyword evidence="8" id="KW-1185">Reference proteome</keyword>
<name>A0AA43RJM1_9ACTN</name>
<keyword evidence="2" id="KW-0964">Secreted</keyword>
<evidence type="ECO:0000313" key="7">
    <source>
        <dbReference type="EMBL" id="MDO4842950.1"/>
    </source>
</evidence>
<dbReference type="Pfam" id="PF00746">
    <property type="entry name" value="Gram_pos_anchor"/>
    <property type="match status" value="1"/>
</dbReference>
<dbReference type="NCBIfam" id="TIGR01167">
    <property type="entry name" value="LPXTG_anchor"/>
    <property type="match status" value="1"/>
</dbReference>
<feature type="domain" description="Gram-positive cocci surface proteins LPxTG" evidence="6">
    <location>
        <begin position="175"/>
        <end position="211"/>
    </location>
</feature>
<keyword evidence="1" id="KW-0134">Cell wall</keyword>
<evidence type="ECO:0000256" key="5">
    <source>
        <dbReference type="SAM" id="Phobius"/>
    </source>
</evidence>
<accession>A0AA43RJM1</accession>
<dbReference type="Proteomes" id="UP001168575">
    <property type="component" value="Unassembled WGS sequence"/>
</dbReference>
<evidence type="ECO:0000256" key="4">
    <source>
        <dbReference type="ARBA" id="ARBA00023088"/>
    </source>
</evidence>
<reference evidence="7" key="1">
    <citation type="submission" date="2023-07" db="EMBL/GenBank/DDBJ databases">
        <title>Between Cages and Wild: Unraveling the Impact of Captivity on Animal Microbiomes and Antimicrobial Resistance.</title>
        <authorList>
            <person name="Schmartz G.P."/>
            <person name="Rehner J."/>
            <person name="Schuff M.J."/>
            <person name="Becker S.L."/>
            <person name="Kravczyk M."/>
            <person name="Gurevich A."/>
            <person name="Francke R."/>
            <person name="Mueller R."/>
            <person name="Keller V."/>
            <person name="Keller A."/>
        </authorList>
    </citation>
    <scope>NUCLEOTIDE SEQUENCE</scope>
    <source>
        <strain evidence="7">S12M_St_49</strain>
    </source>
</reference>
<evidence type="ECO:0000256" key="3">
    <source>
        <dbReference type="ARBA" id="ARBA00022729"/>
    </source>
</evidence>
<dbReference type="InterPro" id="IPR019931">
    <property type="entry name" value="LPXTG_anchor"/>
</dbReference>
<evidence type="ECO:0000256" key="2">
    <source>
        <dbReference type="ARBA" id="ARBA00022525"/>
    </source>
</evidence>
<comment type="caution">
    <text evidence="7">The sequence shown here is derived from an EMBL/GenBank/DDBJ whole genome shotgun (WGS) entry which is preliminary data.</text>
</comment>
<dbReference type="EMBL" id="JAUMVS010000387">
    <property type="protein sequence ID" value="MDO4842950.1"/>
    <property type="molecule type" value="Genomic_DNA"/>
</dbReference>
<proteinExistence type="predicted"/>
<organism evidence="7 8">
    <name type="scientific">Phoenicibacter congonensis</name>
    <dbReference type="NCBI Taxonomy" id="1944646"/>
    <lineage>
        <taxon>Bacteria</taxon>
        <taxon>Bacillati</taxon>
        <taxon>Actinomycetota</taxon>
        <taxon>Coriobacteriia</taxon>
        <taxon>Eggerthellales</taxon>
        <taxon>Eggerthellaceae</taxon>
        <taxon>Phoenicibacter</taxon>
    </lineage>
</organism>
<sequence>NRWCDYTLIKKYTVKKGDQVKLSFTTQIWQETQVVPMLNGVVVNDIKKEDKGDKSYFYTISFTIPEDVKENTLVLDTTEHAGGSGGSGLPVTESSYTLNADDPIGDVTTSEKIELSNINAWTYITQAENDAIYTVSEVKVNGKPLDESNFTVSYYNNDGIYHGEIVITNKQKEKVYVLPSTGGSGTTRYVIGGVALMLLATFLYTYKNRHKPERRTLP</sequence>
<evidence type="ECO:0000259" key="6">
    <source>
        <dbReference type="Pfam" id="PF00746"/>
    </source>
</evidence>
<keyword evidence="5" id="KW-0812">Transmembrane</keyword>
<keyword evidence="5" id="KW-1133">Transmembrane helix</keyword>
<evidence type="ECO:0000313" key="8">
    <source>
        <dbReference type="Proteomes" id="UP001168575"/>
    </source>
</evidence>
<evidence type="ECO:0000256" key="1">
    <source>
        <dbReference type="ARBA" id="ARBA00022512"/>
    </source>
</evidence>
<dbReference type="AlphaFoldDB" id="A0AA43RJM1"/>
<keyword evidence="5" id="KW-0472">Membrane</keyword>
<protein>
    <submittedName>
        <fullName evidence="7">LPXTG cell wall anchor domain-containing protein</fullName>
    </submittedName>
</protein>
<gene>
    <name evidence="7" type="ORF">Q3982_09765</name>
</gene>
<feature type="non-terminal residue" evidence="7">
    <location>
        <position position="1"/>
    </location>
</feature>